<dbReference type="RefSeq" id="WP_039083747.1">
    <property type="nucleotide sequence ID" value="NZ_CP114281.1"/>
</dbReference>
<dbReference type="SMART" id="SM00530">
    <property type="entry name" value="HTH_XRE"/>
    <property type="match status" value="1"/>
</dbReference>
<sequence>MLCKSEQLLRTIGQAIAKYRRAVGMTQAELAEKLDISNDAVSRMERGKSVPSVLRLLELSEIFHCEVADLVTLSSNRSMDQARKLELLFIGLDGYERAELINIIERMLNWKQHRED</sequence>
<dbReference type="AlphaFoldDB" id="A0A0A2XKP2"/>
<dbReference type="Gene3D" id="1.10.260.40">
    <property type="entry name" value="lambda repressor-like DNA-binding domains"/>
    <property type="match status" value="1"/>
</dbReference>
<dbReference type="SUPFAM" id="SSF47413">
    <property type="entry name" value="lambda repressor-like DNA-binding domains"/>
    <property type="match status" value="1"/>
</dbReference>
<comment type="caution">
    <text evidence="2">The sequence shown here is derived from an EMBL/GenBank/DDBJ whole genome shotgun (WGS) entry which is preliminary data.</text>
</comment>
<dbReference type="PANTHER" id="PTHR46558">
    <property type="entry name" value="TRACRIPTIONAL REGULATORY PROTEIN-RELATED-RELATED"/>
    <property type="match status" value="1"/>
</dbReference>
<dbReference type="PROSITE" id="PS50943">
    <property type="entry name" value="HTH_CROC1"/>
    <property type="match status" value="1"/>
</dbReference>
<name>A0A0A2XKP2_9PAST</name>
<evidence type="ECO:0000256" key="1">
    <source>
        <dbReference type="ARBA" id="ARBA00023125"/>
    </source>
</evidence>
<gene>
    <name evidence="2" type="ORF">JP32_04320</name>
</gene>
<evidence type="ECO:0000313" key="2">
    <source>
        <dbReference type="EMBL" id="KGQ32773.1"/>
    </source>
</evidence>
<dbReference type="InterPro" id="IPR001387">
    <property type="entry name" value="Cro/C1-type_HTH"/>
</dbReference>
<proteinExistence type="predicted"/>
<keyword evidence="1 2" id="KW-0238">DNA-binding</keyword>
<dbReference type="InterPro" id="IPR010982">
    <property type="entry name" value="Lambda_DNA-bd_dom_sf"/>
</dbReference>
<organism evidence="2 3">
    <name type="scientific">Gallibacterium anatis</name>
    <dbReference type="NCBI Taxonomy" id="750"/>
    <lineage>
        <taxon>Bacteria</taxon>
        <taxon>Pseudomonadati</taxon>
        <taxon>Pseudomonadota</taxon>
        <taxon>Gammaproteobacteria</taxon>
        <taxon>Pasteurellales</taxon>
        <taxon>Pasteurellaceae</taxon>
        <taxon>Gallibacterium</taxon>
    </lineage>
</organism>
<evidence type="ECO:0000313" key="3">
    <source>
        <dbReference type="Proteomes" id="UP000030526"/>
    </source>
</evidence>
<protein>
    <submittedName>
        <fullName evidence="2">DNA-binding protein</fullName>
    </submittedName>
</protein>
<dbReference type="Pfam" id="PF01381">
    <property type="entry name" value="HTH_3"/>
    <property type="match status" value="1"/>
</dbReference>
<reference evidence="2 3" key="1">
    <citation type="submission" date="2014-08" db="EMBL/GenBank/DDBJ databases">
        <title>Chaperone-usher fimbriae in a diverse selection of Gallibacterium genomes.</title>
        <authorList>
            <person name="Kudirkiene E."/>
            <person name="Bager R.J."/>
            <person name="Johnson T.J."/>
            <person name="Bojesen A.M."/>
        </authorList>
    </citation>
    <scope>NUCLEOTIDE SEQUENCE [LARGE SCALE GENOMIC DNA]</scope>
    <source>
        <strain evidence="2 3">20558/3kl.</strain>
    </source>
</reference>
<dbReference type="GO" id="GO:0003677">
    <property type="term" value="F:DNA binding"/>
    <property type="evidence" value="ECO:0007669"/>
    <property type="project" value="UniProtKB-KW"/>
</dbReference>
<dbReference type="Proteomes" id="UP000030526">
    <property type="component" value="Unassembled WGS sequence"/>
</dbReference>
<dbReference type="EMBL" id="JPXS01000018">
    <property type="protein sequence ID" value="KGQ32773.1"/>
    <property type="molecule type" value="Genomic_DNA"/>
</dbReference>
<dbReference type="CDD" id="cd00093">
    <property type="entry name" value="HTH_XRE"/>
    <property type="match status" value="1"/>
</dbReference>
<dbReference type="PANTHER" id="PTHR46558:SF4">
    <property type="entry name" value="DNA-BIDING PHAGE PROTEIN"/>
    <property type="match status" value="1"/>
</dbReference>
<accession>A0A0A2XKP2</accession>